<dbReference type="AlphaFoldDB" id="A0A0G4EMD5"/>
<dbReference type="PANTHER" id="PTHR22702">
    <property type="entry name" value="PROTEASE-ASSOCIATED DOMAIN-CONTAINING PROTEIN"/>
    <property type="match status" value="1"/>
</dbReference>
<keyword evidence="3" id="KW-0732">Signal</keyword>
<evidence type="ECO:0000259" key="9">
    <source>
        <dbReference type="Pfam" id="PF25011"/>
    </source>
</evidence>
<dbReference type="EMBL" id="CDMY01000268">
    <property type="protein sequence ID" value="CEL98329.1"/>
    <property type="molecule type" value="Genomic_DNA"/>
</dbReference>
<dbReference type="OrthoDB" id="10045365at2759"/>
<evidence type="ECO:0000313" key="11">
    <source>
        <dbReference type="Proteomes" id="UP000041254"/>
    </source>
</evidence>
<keyword evidence="4" id="KW-0677">Repeat</keyword>
<dbReference type="VEuPathDB" id="CryptoDB:Vbra_5217"/>
<name>A0A0G4EMD5_VITBC</name>
<keyword evidence="5" id="KW-1133">Transmembrane helix</keyword>
<dbReference type="Proteomes" id="UP000041254">
    <property type="component" value="Unassembled WGS sequence"/>
</dbReference>
<dbReference type="GO" id="GO:0016020">
    <property type="term" value="C:membrane"/>
    <property type="evidence" value="ECO:0007669"/>
    <property type="project" value="UniProtKB-SubCell"/>
</dbReference>
<evidence type="ECO:0000256" key="5">
    <source>
        <dbReference type="ARBA" id="ARBA00022989"/>
    </source>
</evidence>
<evidence type="ECO:0000256" key="2">
    <source>
        <dbReference type="ARBA" id="ARBA00022692"/>
    </source>
</evidence>
<evidence type="ECO:0000256" key="1">
    <source>
        <dbReference type="ARBA" id="ARBA00004479"/>
    </source>
</evidence>
<evidence type="ECO:0000256" key="6">
    <source>
        <dbReference type="ARBA" id="ARBA00023136"/>
    </source>
</evidence>
<keyword evidence="7" id="KW-0325">Glycoprotein</keyword>
<evidence type="ECO:0000256" key="3">
    <source>
        <dbReference type="ARBA" id="ARBA00022729"/>
    </source>
</evidence>
<keyword evidence="11" id="KW-1185">Reference proteome</keyword>
<dbReference type="GO" id="GO:0012505">
    <property type="term" value="C:endomembrane system"/>
    <property type="evidence" value="ECO:0007669"/>
    <property type="project" value="UniProtKB-SubCell"/>
</dbReference>
<protein>
    <recommendedName>
        <fullName evidence="9">Vacuolar sorting receptor thioredoxin-like domain-containing protein</fullName>
    </recommendedName>
</protein>
<organism evidence="10 11">
    <name type="scientific">Vitrella brassicaformis (strain CCMP3155)</name>
    <dbReference type="NCBI Taxonomy" id="1169540"/>
    <lineage>
        <taxon>Eukaryota</taxon>
        <taxon>Sar</taxon>
        <taxon>Alveolata</taxon>
        <taxon>Colpodellida</taxon>
        <taxon>Vitrellaceae</taxon>
        <taxon>Vitrella</taxon>
    </lineage>
</organism>
<evidence type="ECO:0000256" key="4">
    <source>
        <dbReference type="ARBA" id="ARBA00022737"/>
    </source>
</evidence>
<evidence type="ECO:0000256" key="7">
    <source>
        <dbReference type="ARBA" id="ARBA00023180"/>
    </source>
</evidence>
<dbReference type="PhylomeDB" id="A0A0G4EMD5"/>
<keyword evidence="2" id="KW-0812">Transmembrane</keyword>
<sequence>MLKNHMRFVPHYRIVSFPLQFEDLCYDPTFTPGTAKKTLFCVDDPDAPTGPITGELVVRETLRQLCLYKMTATPMPGHTGSLFSDAYWRYVEAFAERCSIQAHTSENGLPPFSDMCADAIIDELYRDAIIDSRQMSRQDIQDCMEGQKGHEILSNELSSMAWSVHTIRINGWRYAGMVEADAVTKAVCEQFADQPPACKILLK</sequence>
<dbReference type="InParanoid" id="A0A0G4EMD5"/>
<dbReference type="InterPro" id="IPR056858">
    <property type="entry name" value="VSR_TRX"/>
</dbReference>
<proteinExistence type="predicted"/>
<dbReference type="PANTHER" id="PTHR22702:SF1">
    <property type="entry name" value="PROTEASE-ASSOCIATED DOMAIN-CONTAINING PROTEIN 1"/>
    <property type="match status" value="1"/>
</dbReference>
<comment type="subcellular location">
    <subcellularLocation>
        <location evidence="8">Endomembrane system</location>
        <topology evidence="8">Single-pass membrane protein</topology>
    </subcellularLocation>
    <subcellularLocation>
        <location evidence="1">Membrane</location>
        <topology evidence="1">Single-pass type I membrane protein</topology>
    </subcellularLocation>
</comment>
<evidence type="ECO:0000313" key="10">
    <source>
        <dbReference type="EMBL" id="CEL98329.1"/>
    </source>
</evidence>
<keyword evidence="6" id="KW-0472">Membrane</keyword>
<feature type="domain" description="Vacuolar sorting receptor thioredoxin-like" evidence="9">
    <location>
        <begin position="3"/>
        <end position="188"/>
    </location>
</feature>
<accession>A0A0G4EMD5</accession>
<reference evidence="10 11" key="1">
    <citation type="submission" date="2014-11" db="EMBL/GenBank/DDBJ databases">
        <authorList>
            <person name="Zhu J."/>
            <person name="Qi W."/>
            <person name="Song R."/>
        </authorList>
    </citation>
    <scope>NUCLEOTIDE SEQUENCE [LARGE SCALE GENOMIC DNA]</scope>
</reference>
<gene>
    <name evidence="10" type="ORF">Vbra_5217</name>
</gene>
<evidence type="ECO:0000256" key="8">
    <source>
        <dbReference type="ARBA" id="ARBA00037847"/>
    </source>
</evidence>
<dbReference type="STRING" id="1169540.A0A0G4EMD5"/>
<dbReference type="Pfam" id="PF25011">
    <property type="entry name" value="VSR_TRX"/>
    <property type="match status" value="1"/>
</dbReference>